<organism evidence="1 2">
    <name type="scientific">Hygrophoropsis aurantiaca</name>
    <dbReference type="NCBI Taxonomy" id="72124"/>
    <lineage>
        <taxon>Eukaryota</taxon>
        <taxon>Fungi</taxon>
        <taxon>Dikarya</taxon>
        <taxon>Basidiomycota</taxon>
        <taxon>Agaricomycotina</taxon>
        <taxon>Agaricomycetes</taxon>
        <taxon>Agaricomycetidae</taxon>
        <taxon>Boletales</taxon>
        <taxon>Coniophorineae</taxon>
        <taxon>Hygrophoropsidaceae</taxon>
        <taxon>Hygrophoropsis</taxon>
    </lineage>
</organism>
<accession>A0ACB7ZQT1</accession>
<sequence>MTIVGRRSAGPYIAGFCQDRLSVWYGVFSLQYVLRATAQKYRDAHAALIALSKHLDKVGWQNSLRPLQDDDIKPATFNRLETTSTTEGRKRLTWIWITTSESEDNDEREQDALRVEWCKARARTMRWTEEVELLFEEKRRILQFFEWQTQWWMARADADWIQDPIIKAGSIAYAHRQASLRRKLAHHFENMWKDTQQFLDMANGNTTLA</sequence>
<keyword evidence="2" id="KW-1185">Reference proteome</keyword>
<dbReference type="Proteomes" id="UP000790377">
    <property type="component" value="Unassembled WGS sequence"/>
</dbReference>
<comment type="caution">
    <text evidence="1">The sequence shown here is derived from an EMBL/GenBank/DDBJ whole genome shotgun (WGS) entry which is preliminary data.</text>
</comment>
<name>A0ACB7ZQT1_9AGAM</name>
<reference evidence="1" key="1">
    <citation type="journal article" date="2021" name="New Phytol.">
        <title>Evolutionary innovations through gain and loss of genes in the ectomycorrhizal Boletales.</title>
        <authorList>
            <person name="Wu G."/>
            <person name="Miyauchi S."/>
            <person name="Morin E."/>
            <person name="Kuo A."/>
            <person name="Drula E."/>
            <person name="Varga T."/>
            <person name="Kohler A."/>
            <person name="Feng B."/>
            <person name="Cao Y."/>
            <person name="Lipzen A."/>
            <person name="Daum C."/>
            <person name="Hundley H."/>
            <person name="Pangilinan J."/>
            <person name="Johnson J."/>
            <person name="Barry K."/>
            <person name="LaButti K."/>
            <person name="Ng V."/>
            <person name="Ahrendt S."/>
            <person name="Min B."/>
            <person name="Choi I.G."/>
            <person name="Park H."/>
            <person name="Plett J.M."/>
            <person name="Magnuson J."/>
            <person name="Spatafora J.W."/>
            <person name="Nagy L.G."/>
            <person name="Henrissat B."/>
            <person name="Grigoriev I.V."/>
            <person name="Yang Z.L."/>
            <person name="Xu J."/>
            <person name="Martin F.M."/>
        </authorList>
    </citation>
    <scope>NUCLEOTIDE SEQUENCE</scope>
    <source>
        <strain evidence="1">ATCC 28755</strain>
    </source>
</reference>
<protein>
    <submittedName>
        <fullName evidence="1">Uncharacterized protein</fullName>
    </submittedName>
</protein>
<proteinExistence type="predicted"/>
<gene>
    <name evidence="1" type="ORF">BJ138DRAFT_1120622</name>
</gene>
<evidence type="ECO:0000313" key="2">
    <source>
        <dbReference type="Proteomes" id="UP000790377"/>
    </source>
</evidence>
<evidence type="ECO:0000313" key="1">
    <source>
        <dbReference type="EMBL" id="KAH7903192.1"/>
    </source>
</evidence>
<dbReference type="EMBL" id="MU269138">
    <property type="protein sequence ID" value="KAH7903192.1"/>
    <property type="molecule type" value="Genomic_DNA"/>
</dbReference>